<dbReference type="PANTHER" id="PTHR12277">
    <property type="entry name" value="ALPHA/BETA HYDROLASE DOMAIN-CONTAINING PROTEIN"/>
    <property type="match status" value="1"/>
</dbReference>
<dbReference type="RefSeq" id="WP_369667877.1">
    <property type="nucleotide sequence ID" value="NZ_JBDKXB010000022.1"/>
</dbReference>
<dbReference type="SUPFAM" id="SSF53474">
    <property type="entry name" value="alpha/beta-Hydrolases"/>
    <property type="match status" value="1"/>
</dbReference>
<keyword evidence="3" id="KW-0378">Hydrolase</keyword>
<feature type="transmembrane region" description="Helical" evidence="1">
    <location>
        <begin position="12"/>
        <end position="33"/>
    </location>
</feature>
<dbReference type="InterPro" id="IPR029058">
    <property type="entry name" value="AB_hydrolase_fold"/>
</dbReference>
<name>A0ABV4BI69_9GAMM</name>
<keyword evidence="1" id="KW-0472">Membrane</keyword>
<dbReference type="PANTHER" id="PTHR12277:SF81">
    <property type="entry name" value="PROTEIN ABHD13"/>
    <property type="match status" value="1"/>
</dbReference>
<comment type="caution">
    <text evidence="3">The sequence shown here is derived from an EMBL/GenBank/DDBJ whole genome shotgun (WGS) entry which is preliminary data.</text>
</comment>
<dbReference type="Proteomes" id="UP001564408">
    <property type="component" value="Unassembled WGS sequence"/>
</dbReference>
<feature type="domain" description="AB hydrolase-1" evidence="2">
    <location>
        <begin position="82"/>
        <end position="187"/>
    </location>
</feature>
<keyword evidence="1" id="KW-0812">Transmembrane</keyword>
<evidence type="ECO:0000256" key="1">
    <source>
        <dbReference type="SAM" id="Phobius"/>
    </source>
</evidence>
<evidence type="ECO:0000259" key="2">
    <source>
        <dbReference type="Pfam" id="PF00561"/>
    </source>
</evidence>
<dbReference type="EMBL" id="JBDKXB010000022">
    <property type="protein sequence ID" value="MEY6433494.1"/>
    <property type="molecule type" value="Genomic_DNA"/>
</dbReference>
<proteinExistence type="predicted"/>
<dbReference type="InterPro" id="IPR000073">
    <property type="entry name" value="AB_hydrolase_1"/>
</dbReference>
<evidence type="ECO:0000313" key="4">
    <source>
        <dbReference type="Proteomes" id="UP001564408"/>
    </source>
</evidence>
<reference evidence="3 4" key="1">
    <citation type="submission" date="2024-05" db="EMBL/GenBank/DDBJ databases">
        <title>Genome Sequence and Characterization of the New Strain Purple Sulfur Bacterium of Genus Thioalkalicoccus.</title>
        <authorList>
            <person name="Bryantseva I.A."/>
            <person name="Kyndt J.A."/>
            <person name="Imhoff J.F."/>
        </authorList>
    </citation>
    <scope>NUCLEOTIDE SEQUENCE [LARGE SCALE GENOMIC DNA]</scope>
    <source>
        <strain evidence="3 4">Um2</strain>
    </source>
</reference>
<protein>
    <submittedName>
        <fullName evidence="3">Alpha/beta hydrolase</fullName>
    </submittedName>
</protein>
<dbReference type="GO" id="GO:0016787">
    <property type="term" value="F:hydrolase activity"/>
    <property type="evidence" value="ECO:0007669"/>
    <property type="project" value="UniProtKB-KW"/>
</dbReference>
<accession>A0ABV4BI69</accession>
<keyword evidence="1" id="KW-1133">Transmembrane helix</keyword>
<gene>
    <name evidence="3" type="ORF">ABC977_13895</name>
</gene>
<organism evidence="3 4">
    <name type="scientific">Thioalkalicoccus limnaeus</name>
    <dbReference type="NCBI Taxonomy" id="120681"/>
    <lineage>
        <taxon>Bacteria</taxon>
        <taxon>Pseudomonadati</taxon>
        <taxon>Pseudomonadota</taxon>
        <taxon>Gammaproteobacteria</taxon>
        <taxon>Chromatiales</taxon>
        <taxon>Chromatiaceae</taxon>
        <taxon>Thioalkalicoccus</taxon>
    </lineage>
</organism>
<dbReference type="Gene3D" id="3.40.50.1820">
    <property type="entry name" value="alpha/beta hydrolase"/>
    <property type="match status" value="1"/>
</dbReference>
<dbReference type="Pfam" id="PF00561">
    <property type="entry name" value="Abhydrolase_1"/>
    <property type="match status" value="1"/>
</dbReference>
<keyword evidence="4" id="KW-1185">Reference proteome</keyword>
<sequence length="284" mass="31089">MSGHALTITSKLMSVVGYLVLGLVLLNGLMFLAQPSMVFMPHSRIHATPGDWRMSYEDVWFTATDGVELHGWYIPAPVPRGTLLFLHGNAGNISHRRDSIAIFRRLGLNVFILDYRGYGQSRGAPSERGLYADALGAWIYLTEERGIPADDIVIFGRSLGAIVATHLASQVDSRALIVESGFTSAADMARHSFPVLSSLVFLRFDFDAVGRIAHVDAPVLVLHSPDDEIIPYELGRKLYAAAREPKEFVALRGDHNSGFLRSQPAYEQSLAAFLANHRGSGGTP</sequence>
<evidence type="ECO:0000313" key="3">
    <source>
        <dbReference type="EMBL" id="MEY6433494.1"/>
    </source>
</evidence>